<dbReference type="GO" id="GO:0008941">
    <property type="term" value="F:nitric oxide dioxygenase NAD(P)H activity"/>
    <property type="evidence" value="ECO:0007669"/>
    <property type="project" value="TreeGrafter"/>
</dbReference>
<dbReference type="InterPro" id="IPR000971">
    <property type="entry name" value="Globin"/>
</dbReference>
<evidence type="ECO:0000256" key="3">
    <source>
        <dbReference type="ARBA" id="ARBA00022723"/>
    </source>
</evidence>
<keyword evidence="5" id="KW-0813">Transport</keyword>
<evidence type="ECO:0000256" key="6">
    <source>
        <dbReference type="SAM" id="MobiDB-lite"/>
    </source>
</evidence>
<evidence type="ECO:0000313" key="9">
    <source>
        <dbReference type="Proteomes" id="UP000614047"/>
    </source>
</evidence>
<dbReference type="Pfam" id="PF00042">
    <property type="entry name" value="Globin"/>
    <property type="match status" value="1"/>
</dbReference>
<dbReference type="GO" id="GO:0071949">
    <property type="term" value="F:FAD binding"/>
    <property type="evidence" value="ECO:0007669"/>
    <property type="project" value="TreeGrafter"/>
</dbReference>
<evidence type="ECO:0000313" key="8">
    <source>
        <dbReference type="EMBL" id="MBG6087754.1"/>
    </source>
</evidence>
<dbReference type="GO" id="GO:0019825">
    <property type="term" value="F:oxygen binding"/>
    <property type="evidence" value="ECO:0007669"/>
    <property type="project" value="InterPro"/>
</dbReference>
<keyword evidence="1 5" id="KW-0349">Heme</keyword>
<dbReference type="CDD" id="cd19753">
    <property type="entry name" value="Mb-like_oxidoreductase"/>
    <property type="match status" value="1"/>
</dbReference>
<keyword evidence="9" id="KW-1185">Reference proteome</keyword>
<evidence type="ECO:0000256" key="1">
    <source>
        <dbReference type="ARBA" id="ARBA00022617"/>
    </source>
</evidence>
<dbReference type="Proteomes" id="UP000614047">
    <property type="component" value="Unassembled WGS sequence"/>
</dbReference>
<dbReference type="GO" id="GO:0071500">
    <property type="term" value="P:cellular response to nitrosative stress"/>
    <property type="evidence" value="ECO:0007669"/>
    <property type="project" value="TreeGrafter"/>
</dbReference>
<dbReference type="GO" id="GO:0005344">
    <property type="term" value="F:oxygen carrier activity"/>
    <property type="evidence" value="ECO:0007669"/>
    <property type="project" value="UniProtKB-KW"/>
</dbReference>
<dbReference type="GO" id="GO:0020037">
    <property type="term" value="F:heme binding"/>
    <property type="evidence" value="ECO:0007669"/>
    <property type="project" value="InterPro"/>
</dbReference>
<dbReference type="PROSITE" id="PS01033">
    <property type="entry name" value="GLOBIN"/>
    <property type="match status" value="1"/>
</dbReference>
<dbReference type="PANTHER" id="PTHR43396:SF3">
    <property type="entry name" value="FLAVOHEMOPROTEIN"/>
    <property type="match status" value="1"/>
</dbReference>
<protein>
    <submittedName>
        <fullName evidence="8">Hemoglobin-like flavoprotein</fullName>
    </submittedName>
</protein>
<dbReference type="GO" id="GO:0046210">
    <property type="term" value="P:nitric oxide catabolic process"/>
    <property type="evidence" value="ECO:0007669"/>
    <property type="project" value="TreeGrafter"/>
</dbReference>
<gene>
    <name evidence="8" type="ORF">IW256_001867</name>
</gene>
<evidence type="ECO:0000256" key="4">
    <source>
        <dbReference type="ARBA" id="ARBA00023004"/>
    </source>
</evidence>
<keyword evidence="3" id="KW-0479">Metal-binding</keyword>
<comment type="caution">
    <text evidence="8">The sequence shown here is derived from an EMBL/GenBank/DDBJ whole genome shotgun (WGS) entry which is preliminary data.</text>
</comment>
<dbReference type="AlphaFoldDB" id="A0A931GPU5"/>
<feature type="region of interest" description="Disordered" evidence="6">
    <location>
        <begin position="137"/>
        <end position="177"/>
    </location>
</feature>
<reference evidence="8" key="1">
    <citation type="submission" date="2020-11" db="EMBL/GenBank/DDBJ databases">
        <title>Sequencing the genomes of 1000 actinobacteria strains.</title>
        <authorList>
            <person name="Klenk H.-P."/>
        </authorList>
    </citation>
    <scope>NUCLEOTIDE SEQUENCE</scope>
    <source>
        <strain evidence="8">DSM 43175</strain>
    </source>
</reference>
<dbReference type="InterPro" id="IPR009050">
    <property type="entry name" value="Globin-like_sf"/>
</dbReference>
<sequence>MDPQRLKANFALVGEKGEDLVAYFYADLFRRAPHLRGAFPPSTARLQRKLLEALAHIVSLVDDPPALVPYLRDLGRRHGDLGVANEHYPRFGASLLAALAHFTGPGWNDDLESDWATVYSFAVQIMAEAASERVAEREAERAATVPRQDGPPRAENGGLERVAAGRTAAERGPGGFP</sequence>
<evidence type="ECO:0000259" key="7">
    <source>
        <dbReference type="PROSITE" id="PS01033"/>
    </source>
</evidence>
<organism evidence="8 9">
    <name type="scientific">Actinomadura viridis</name>
    <dbReference type="NCBI Taxonomy" id="58110"/>
    <lineage>
        <taxon>Bacteria</taxon>
        <taxon>Bacillati</taxon>
        <taxon>Actinomycetota</taxon>
        <taxon>Actinomycetes</taxon>
        <taxon>Streptosporangiales</taxon>
        <taxon>Thermomonosporaceae</taxon>
        <taxon>Actinomadura</taxon>
    </lineage>
</organism>
<dbReference type="SUPFAM" id="SSF46458">
    <property type="entry name" value="Globin-like"/>
    <property type="match status" value="1"/>
</dbReference>
<evidence type="ECO:0000256" key="2">
    <source>
        <dbReference type="ARBA" id="ARBA00022621"/>
    </source>
</evidence>
<dbReference type="RefSeq" id="WP_197010573.1">
    <property type="nucleotide sequence ID" value="NZ_BAABES010000008.1"/>
</dbReference>
<proteinExistence type="inferred from homology"/>
<dbReference type="InterPro" id="IPR012292">
    <property type="entry name" value="Globin/Proto"/>
</dbReference>
<comment type="similarity">
    <text evidence="5">Belongs to the globin family.</text>
</comment>
<dbReference type="GO" id="GO:0046872">
    <property type="term" value="F:metal ion binding"/>
    <property type="evidence" value="ECO:0007669"/>
    <property type="project" value="UniProtKB-KW"/>
</dbReference>
<dbReference type="Gene3D" id="1.10.490.10">
    <property type="entry name" value="Globins"/>
    <property type="match status" value="1"/>
</dbReference>
<feature type="domain" description="Globin" evidence="7">
    <location>
        <begin position="1"/>
        <end position="131"/>
    </location>
</feature>
<name>A0A931GPU5_9ACTN</name>
<dbReference type="PANTHER" id="PTHR43396">
    <property type="entry name" value="FLAVOHEMOPROTEIN"/>
    <property type="match status" value="1"/>
</dbReference>
<evidence type="ECO:0000256" key="5">
    <source>
        <dbReference type="RuleBase" id="RU000356"/>
    </source>
</evidence>
<keyword evidence="2 5" id="KW-0561">Oxygen transport</keyword>
<keyword evidence="4" id="KW-0408">Iron</keyword>
<accession>A0A931GPU5</accession>
<dbReference type="EMBL" id="JADOUA010000001">
    <property type="protein sequence ID" value="MBG6087754.1"/>
    <property type="molecule type" value="Genomic_DNA"/>
</dbReference>